<feature type="region of interest" description="Disordered" evidence="1">
    <location>
        <begin position="54"/>
        <end position="80"/>
    </location>
</feature>
<evidence type="ECO:0000256" key="2">
    <source>
        <dbReference type="SAM" id="Phobius"/>
    </source>
</evidence>
<keyword evidence="5" id="KW-1185">Reference proteome</keyword>
<dbReference type="AlphaFoldDB" id="A0A8H5GJX7"/>
<feature type="compositionally biased region" description="Basic and acidic residues" evidence="1">
    <location>
        <begin position="67"/>
        <end position="80"/>
    </location>
</feature>
<feature type="transmembrane region" description="Helical" evidence="2">
    <location>
        <begin position="197"/>
        <end position="216"/>
    </location>
</feature>
<feature type="transmembrane region" description="Helical" evidence="2">
    <location>
        <begin position="331"/>
        <end position="350"/>
    </location>
</feature>
<dbReference type="Proteomes" id="UP000559256">
    <property type="component" value="Unassembled WGS sequence"/>
</dbReference>
<reference evidence="4 5" key="1">
    <citation type="journal article" date="2020" name="ISME J.">
        <title>Uncovering the hidden diversity of litter-decomposition mechanisms in mushroom-forming fungi.</title>
        <authorList>
            <person name="Floudas D."/>
            <person name="Bentzer J."/>
            <person name="Ahren D."/>
            <person name="Johansson T."/>
            <person name="Persson P."/>
            <person name="Tunlid A."/>
        </authorList>
    </citation>
    <scope>NUCLEOTIDE SEQUENCE [LARGE SCALE GENOMIC DNA]</scope>
    <source>
        <strain evidence="4 5">CBS 291.85</strain>
    </source>
</reference>
<evidence type="ECO:0000313" key="5">
    <source>
        <dbReference type="Proteomes" id="UP000559256"/>
    </source>
</evidence>
<keyword evidence="2" id="KW-0472">Membrane</keyword>
<dbReference type="InterPro" id="IPR045338">
    <property type="entry name" value="DUF6535"/>
</dbReference>
<accession>A0A8H5GJX7</accession>
<feature type="transmembrane region" description="Helical" evidence="2">
    <location>
        <begin position="282"/>
        <end position="310"/>
    </location>
</feature>
<proteinExistence type="predicted"/>
<evidence type="ECO:0000313" key="4">
    <source>
        <dbReference type="EMBL" id="KAF5366317.1"/>
    </source>
</evidence>
<protein>
    <recommendedName>
        <fullName evidence="3">DUF6535 domain-containing protein</fullName>
    </recommendedName>
</protein>
<feature type="transmembrane region" description="Helical" evidence="2">
    <location>
        <begin position="248"/>
        <end position="270"/>
    </location>
</feature>
<evidence type="ECO:0000256" key="1">
    <source>
        <dbReference type="SAM" id="MobiDB-lite"/>
    </source>
</evidence>
<evidence type="ECO:0000259" key="3">
    <source>
        <dbReference type="Pfam" id="PF20153"/>
    </source>
</evidence>
<keyword evidence="2" id="KW-0812">Transmembrane</keyword>
<keyword evidence="2" id="KW-1133">Transmembrane helix</keyword>
<comment type="caution">
    <text evidence="4">The sequence shown here is derived from an EMBL/GenBank/DDBJ whole genome shotgun (WGS) entry which is preliminary data.</text>
</comment>
<dbReference type="Pfam" id="PF20153">
    <property type="entry name" value="DUF6535"/>
    <property type="match status" value="1"/>
</dbReference>
<gene>
    <name evidence="4" type="ORF">D9758_005712</name>
</gene>
<sequence length="675" mass="76297">MEPGTAKTERLQAPDSAVTGICAASILSRSKPSDEVAESSASFVQVKLDEGNVEDDLNGLSSSQPRRSADTARRSQHDSSYELPRIWKDGAYKCAPSRHGDPWEECMKRVNKFDEEMCKGWRDDIDTLLVFAGLFSSAVTAFTVESYQWLQEDPKDIQVALLLQISRQLSDPTLNTTTASQIDAGFVPSTSAIRINIFWFLSLILSLTTVLIGILCKQWLREYQRDVVLSQQQSLELRQMRFESLERWGVPGILAALPLLLQVSLVFFFAGVLDLLWSYNVIVAIFATVVVGLGLSIIGITTILPTYYILSLNKQPSQDIFPCPFKSPQSWLFHRLVLSIIQITFSGAFGRRPGHYFDWVSCDIHLLRTYRYLNLYDPDAYLARGMDWVIKTYGDSVIMAKHIFHCLQTCSVRVGAYAMREDMETATRDAVNLKFVEAHWRENVDTGRDPGMKRFAIELTLRTVNARSSPVIGASGALKKLAGLIHGYDGPGLGDDLWLQIVASIRQYVAEERASVDDILPLLEIFECCWHARLSTHVPPISTSSQDILRHLAVEFLNDFEGWLNQTDHDDLRWARVSEAAAALIRVIYYMVHYFSFSSYSSSNLLCSERFARLVRMIDEEMIEMDIEAECLPGVGRYGSLRFTWQEAKDTVLRRSELPPDYFRVTEAECGSTDS</sequence>
<dbReference type="EMBL" id="JAACJM010000024">
    <property type="protein sequence ID" value="KAF5366317.1"/>
    <property type="molecule type" value="Genomic_DNA"/>
</dbReference>
<organism evidence="4 5">
    <name type="scientific">Tetrapyrgos nigripes</name>
    <dbReference type="NCBI Taxonomy" id="182062"/>
    <lineage>
        <taxon>Eukaryota</taxon>
        <taxon>Fungi</taxon>
        <taxon>Dikarya</taxon>
        <taxon>Basidiomycota</taxon>
        <taxon>Agaricomycotina</taxon>
        <taxon>Agaricomycetes</taxon>
        <taxon>Agaricomycetidae</taxon>
        <taxon>Agaricales</taxon>
        <taxon>Marasmiineae</taxon>
        <taxon>Marasmiaceae</taxon>
        <taxon>Tetrapyrgos</taxon>
    </lineage>
</organism>
<dbReference type="OrthoDB" id="2756178at2759"/>
<name>A0A8H5GJX7_9AGAR</name>
<feature type="domain" description="DUF6535" evidence="3">
    <location>
        <begin position="103"/>
        <end position="278"/>
    </location>
</feature>